<comment type="caution">
    <text evidence="2">The sequence shown here is derived from an EMBL/GenBank/DDBJ whole genome shotgun (WGS) entry which is preliminary data.</text>
</comment>
<name>A0ABR3EQT2_9AGAR</name>
<evidence type="ECO:0000313" key="2">
    <source>
        <dbReference type="EMBL" id="KAL0565187.1"/>
    </source>
</evidence>
<feature type="domain" description="MULE transposase" evidence="1">
    <location>
        <begin position="116"/>
        <end position="207"/>
    </location>
</feature>
<gene>
    <name evidence="2" type="ORF">V5O48_016843</name>
</gene>
<reference evidence="2 3" key="1">
    <citation type="submission" date="2024-02" db="EMBL/GenBank/DDBJ databases">
        <title>A draft genome for the cacao thread blight pathogen Marasmius crinis-equi.</title>
        <authorList>
            <person name="Cohen S.P."/>
            <person name="Baruah I.K."/>
            <person name="Amoako-Attah I."/>
            <person name="Bukari Y."/>
            <person name="Meinhardt L.W."/>
            <person name="Bailey B.A."/>
        </authorList>
    </citation>
    <scope>NUCLEOTIDE SEQUENCE [LARGE SCALE GENOMIC DNA]</scope>
    <source>
        <strain evidence="2 3">GH-76</strain>
    </source>
</reference>
<organism evidence="2 3">
    <name type="scientific">Marasmius crinis-equi</name>
    <dbReference type="NCBI Taxonomy" id="585013"/>
    <lineage>
        <taxon>Eukaryota</taxon>
        <taxon>Fungi</taxon>
        <taxon>Dikarya</taxon>
        <taxon>Basidiomycota</taxon>
        <taxon>Agaricomycotina</taxon>
        <taxon>Agaricomycetes</taxon>
        <taxon>Agaricomycetidae</taxon>
        <taxon>Agaricales</taxon>
        <taxon>Marasmiineae</taxon>
        <taxon>Marasmiaceae</taxon>
        <taxon>Marasmius</taxon>
    </lineage>
</organism>
<evidence type="ECO:0000259" key="1">
    <source>
        <dbReference type="Pfam" id="PF10551"/>
    </source>
</evidence>
<evidence type="ECO:0000313" key="3">
    <source>
        <dbReference type="Proteomes" id="UP001465976"/>
    </source>
</evidence>
<dbReference type="Pfam" id="PF10551">
    <property type="entry name" value="MULE"/>
    <property type="match status" value="1"/>
</dbReference>
<dbReference type="InterPro" id="IPR018289">
    <property type="entry name" value="MULE_transposase_dom"/>
</dbReference>
<keyword evidence="3" id="KW-1185">Reference proteome</keyword>
<accession>A0ABR3EQT2</accession>
<dbReference type="EMBL" id="JBAHYK010002380">
    <property type="protein sequence ID" value="KAL0565187.1"/>
    <property type="molecule type" value="Genomic_DNA"/>
</dbReference>
<protein>
    <recommendedName>
        <fullName evidence="1">MULE transposase domain-containing protein</fullName>
    </recommendedName>
</protein>
<proteinExistence type="predicted"/>
<sequence length="286" mass="32571">MAVQEHNWRLLRSRRYSSLATNKPGLEDNYRWLLHGGDTQSLYRQYNRICGVRTSEVAHLNIHQWLDLHSLQYNKTLASIIAHYSARTSKDDHFEAIVVTPEMRESTWKYAHNSQLILDGTFGVCNRKLLLFIAMGVDEEKKGVPLAFMFFSVPSQNQFTKASLGTCSAQPFDIRVAITDTDLKECGALLNVFLDVWLLICKFHLRQSWQNQQNKALKGNTPIHSLLKWRIQLLEGQLVATTTIVEAQSLIVSERSSVGDMKVDNPANGTVYDAAMTHLRSYLLGF</sequence>
<dbReference type="Proteomes" id="UP001465976">
    <property type="component" value="Unassembled WGS sequence"/>
</dbReference>